<feature type="transmembrane region" description="Helical" evidence="9">
    <location>
        <begin position="84"/>
        <end position="105"/>
    </location>
</feature>
<protein>
    <submittedName>
        <fullName evidence="12">Somatostatin receptor type 5-like</fullName>
    </submittedName>
</protein>
<gene>
    <name evidence="12" type="primary">LOC116308587</name>
</gene>
<organism evidence="11 12">
    <name type="scientific">Actinia tenebrosa</name>
    <name type="common">Australian red waratah sea anemone</name>
    <dbReference type="NCBI Taxonomy" id="6105"/>
    <lineage>
        <taxon>Eukaryota</taxon>
        <taxon>Metazoa</taxon>
        <taxon>Cnidaria</taxon>
        <taxon>Anthozoa</taxon>
        <taxon>Hexacorallia</taxon>
        <taxon>Actiniaria</taxon>
        <taxon>Actiniidae</taxon>
        <taxon>Actinia</taxon>
    </lineage>
</organism>
<feature type="transmembrane region" description="Helical" evidence="9">
    <location>
        <begin position="253"/>
        <end position="274"/>
    </location>
</feature>
<dbReference type="RefSeq" id="XP_031574909.1">
    <property type="nucleotide sequence ID" value="XM_031719049.1"/>
</dbReference>
<dbReference type="Pfam" id="PF00001">
    <property type="entry name" value="7tm_1"/>
    <property type="match status" value="1"/>
</dbReference>
<keyword evidence="3 9" id="KW-1133">Transmembrane helix</keyword>
<keyword evidence="4 8" id="KW-0297">G-protein coupled receptor</keyword>
<feature type="transmembrane region" description="Helical" evidence="9">
    <location>
        <begin position="167"/>
        <end position="189"/>
    </location>
</feature>
<dbReference type="InterPro" id="IPR017452">
    <property type="entry name" value="GPCR_Rhodpsn_7TM"/>
</dbReference>
<name>A0A6P8J5F4_ACTTE</name>
<evidence type="ECO:0000313" key="11">
    <source>
        <dbReference type="Proteomes" id="UP000515163"/>
    </source>
</evidence>
<dbReference type="InParanoid" id="A0A6P8J5F4"/>
<proteinExistence type="inferred from homology"/>
<evidence type="ECO:0000256" key="8">
    <source>
        <dbReference type="RuleBase" id="RU000688"/>
    </source>
</evidence>
<dbReference type="Proteomes" id="UP000515163">
    <property type="component" value="Unplaced"/>
</dbReference>
<dbReference type="GO" id="GO:0016020">
    <property type="term" value="C:membrane"/>
    <property type="evidence" value="ECO:0007669"/>
    <property type="project" value="UniProtKB-SubCell"/>
</dbReference>
<dbReference type="CDD" id="cd00637">
    <property type="entry name" value="7tm_classA_rhodopsin-like"/>
    <property type="match status" value="1"/>
</dbReference>
<evidence type="ECO:0000256" key="3">
    <source>
        <dbReference type="ARBA" id="ARBA00022989"/>
    </source>
</evidence>
<feature type="transmembrane region" description="Helical" evidence="9">
    <location>
        <begin position="221"/>
        <end position="241"/>
    </location>
</feature>
<dbReference type="InterPro" id="IPR000276">
    <property type="entry name" value="GPCR_Rhodpsn"/>
</dbReference>
<dbReference type="SUPFAM" id="SSF81321">
    <property type="entry name" value="Family A G protein-coupled receptor-like"/>
    <property type="match status" value="1"/>
</dbReference>
<evidence type="ECO:0000256" key="5">
    <source>
        <dbReference type="ARBA" id="ARBA00023136"/>
    </source>
</evidence>
<keyword evidence="2 8" id="KW-0812">Transmembrane</keyword>
<feature type="transmembrane region" description="Helical" evidence="9">
    <location>
        <begin position="12"/>
        <end position="33"/>
    </location>
</feature>
<evidence type="ECO:0000256" key="1">
    <source>
        <dbReference type="ARBA" id="ARBA00004141"/>
    </source>
</evidence>
<dbReference type="SMART" id="SM01381">
    <property type="entry name" value="7TM_GPCR_Srsx"/>
    <property type="match status" value="1"/>
</dbReference>
<dbReference type="GeneID" id="116308587"/>
<dbReference type="Gene3D" id="1.20.1070.10">
    <property type="entry name" value="Rhodopsin 7-helix transmembrane proteins"/>
    <property type="match status" value="1"/>
</dbReference>
<sequence>MGNQIVNAFLKVLGPLLFLIGIIGNFLIVIAVWKKRSLRSTANYLLLNIAAADIICLVFLPLTLVEKYLSFQGLFSDVLCKFFVSFHVPLTASFASILTLVVLSVERYHAVVKPLNAGKRLREGTVKYAIIAVWITAILLTLPTYIYSVYQNTSKCDYSLQEKYQKIYVSILMSLAVFIPFIVIIFCYFRIIRELYFKNKVEPQNVAAEEDARAKRKLVKFSLSLTSAFILCFFPLTITVILDKLYGGFATKIYNYTGFIFVLQSVLNPFLYTFQSTNFRQAFKEMLKFKLCPCCKLN</sequence>
<keyword evidence="5 9" id="KW-0472">Membrane</keyword>
<keyword evidence="7 8" id="KW-0807">Transducer</keyword>
<evidence type="ECO:0000256" key="9">
    <source>
        <dbReference type="SAM" id="Phobius"/>
    </source>
</evidence>
<feature type="transmembrane region" description="Helical" evidence="9">
    <location>
        <begin position="45"/>
        <end position="64"/>
    </location>
</feature>
<dbReference type="KEGG" id="aten:116308587"/>
<reference evidence="12" key="1">
    <citation type="submission" date="2025-08" db="UniProtKB">
        <authorList>
            <consortium name="RefSeq"/>
        </authorList>
    </citation>
    <scope>IDENTIFICATION</scope>
    <source>
        <tissue evidence="12">Tentacle</tissue>
    </source>
</reference>
<evidence type="ECO:0000256" key="6">
    <source>
        <dbReference type="ARBA" id="ARBA00023170"/>
    </source>
</evidence>
<dbReference type="GO" id="GO:0004930">
    <property type="term" value="F:G protein-coupled receptor activity"/>
    <property type="evidence" value="ECO:0007669"/>
    <property type="project" value="UniProtKB-KW"/>
</dbReference>
<feature type="transmembrane region" description="Helical" evidence="9">
    <location>
        <begin position="126"/>
        <end position="147"/>
    </location>
</feature>
<feature type="domain" description="G-protein coupled receptors family 1 profile" evidence="10">
    <location>
        <begin position="24"/>
        <end position="272"/>
    </location>
</feature>
<keyword evidence="6 8" id="KW-0675">Receptor</keyword>
<dbReference type="PROSITE" id="PS00237">
    <property type="entry name" value="G_PROTEIN_RECEP_F1_1"/>
    <property type="match status" value="1"/>
</dbReference>
<evidence type="ECO:0000256" key="2">
    <source>
        <dbReference type="ARBA" id="ARBA00022692"/>
    </source>
</evidence>
<evidence type="ECO:0000256" key="7">
    <source>
        <dbReference type="ARBA" id="ARBA00023224"/>
    </source>
</evidence>
<keyword evidence="11" id="KW-1185">Reference proteome</keyword>
<accession>A0A6P8J5F4</accession>
<evidence type="ECO:0000313" key="12">
    <source>
        <dbReference type="RefSeq" id="XP_031574909.1"/>
    </source>
</evidence>
<evidence type="ECO:0000256" key="4">
    <source>
        <dbReference type="ARBA" id="ARBA00023040"/>
    </source>
</evidence>
<evidence type="ECO:0000259" key="10">
    <source>
        <dbReference type="PROSITE" id="PS50262"/>
    </source>
</evidence>
<dbReference type="AlphaFoldDB" id="A0A6P8J5F4"/>
<comment type="similarity">
    <text evidence="8">Belongs to the G-protein coupled receptor 1 family.</text>
</comment>
<dbReference type="PANTHER" id="PTHR24243">
    <property type="entry name" value="G-PROTEIN COUPLED RECEPTOR"/>
    <property type="match status" value="1"/>
</dbReference>
<dbReference type="PROSITE" id="PS50262">
    <property type="entry name" value="G_PROTEIN_RECEP_F1_2"/>
    <property type="match status" value="1"/>
</dbReference>
<dbReference type="PANTHER" id="PTHR24243:SF208">
    <property type="entry name" value="PYROKININ-1 RECEPTOR"/>
    <property type="match status" value="1"/>
</dbReference>
<dbReference type="PRINTS" id="PR00237">
    <property type="entry name" value="GPCRRHODOPSN"/>
</dbReference>
<comment type="subcellular location">
    <subcellularLocation>
        <location evidence="1">Membrane</location>
        <topology evidence="1">Multi-pass membrane protein</topology>
    </subcellularLocation>
</comment>
<dbReference type="OrthoDB" id="5989681at2759"/>